<sequence>MPGRGSGNPGPVFSLVMTAPALLTAPDTAAAPAVPAPSRLWTPKRVLVTRSAAERPHGQRVLSRLEAAGVDAIELLPGDRLPSLRGDDDRAAFMAAKDTMALVVPPPSKRKLQPIPPSADFRLDLAEGCPAHCQYCYLAGSLSGPPITRVWADLDEVLEGLDDHVGRGTVTSGTLERGGEGTTFEASCYTDPLAIEHLTGGLSRMVEHFGTHAWPGPVQLRATTKFDDVAGLLVLPHGGRTRLRFSVNATAVDRRFEGATAKVPARLGALAAVAAAGYPVGVTIAPIMPVDGWREQYAELLDGIAAAVPAGHDLTVECITHRFTPGSKETLLDWYPRTKLDMDESRRTTKRGRFGSVKHVYPRETMAELRGWFEREVAERLPGARLLYWT</sequence>
<keyword evidence="2" id="KW-1185">Reference proteome</keyword>
<dbReference type="GO" id="GO:1904047">
    <property type="term" value="F:S-adenosyl-L-methionine binding"/>
    <property type="evidence" value="ECO:0007669"/>
    <property type="project" value="TreeGrafter"/>
</dbReference>
<dbReference type="Gene3D" id="3.80.30.30">
    <property type="match status" value="1"/>
</dbReference>
<keyword evidence="1" id="KW-0456">Lyase</keyword>
<dbReference type="Pfam" id="PF20903">
    <property type="entry name" value="SPL"/>
    <property type="match status" value="1"/>
</dbReference>
<organism evidence="1 2">
    <name type="scientific">Geodermatophilus nigrescens</name>
    <dbReference type="NCBI Taxonomy" id="1070870"/>
    <lineage>
        <taxon>Bacteria</taxon>
        <taxon>Bacillati</taxon>
        <taxon>Actinomycetota</taxon>
        <taxon>Actinomycetes</taxon>
        <taxon>Geodermatophilales</taxon>
        <taxon>Geodermatophilaceae</taxon>
        <taxon>Geodermatophilus</taxon>
    </lineage>
</organism>
<dbReference type="AlphaFoldDB" id="A0A1M5S4G1"/>
<dbReference type="Gene3D" id="3.40.50.12110">
    <property type="match status" value="1"/>
</dbReference>
<gene>
    <name evidence="1" type="ORF">SAMN05444351_4569</name>
</gene>
<protein>
    <submittedName>
        <fullName evidence="1">Spore photoproduct lyase</fullName>
    </submittedName>
</protein>
<dbReference type="GO" id="GO:0051539">
    <property type="term" value="F:4 iron, 4 sulfur cluster binding"/>
    <property type="evidence" value="ECO:0007669"/>
    <property type="project" value="TreeGrafter"/>
</dbReference>
<dbReference type="PANTHER" id="PTHR37822:SF2">
    <property type="entry name" value="SPORE PHOTOPRODUCT LYASE"/>
    <property type="match status" value="1"/>
</dbReference>
<dbReference type="EMBL" id="FQVX01000007">
    <property type="protein sequence ID" value="SHH33512.1"/>
    <property type="molecule type" value="Genomic_DNA"/>
</dbReference>
<name>A0A1M5S4G1_9ACTN</name>
<dbReference type="InterPro" id="IPR058240">
    <property type="entry name" value="rSAM_sf"/>
</dbReference>
<accession>A0A1M5S4G1</accession>
<dbReference type="InterPro" id="IPR049539">
    <property type="entry name" value="SPL"/>
</dbReference>
<evidence type="ECO:0000313" key="1">
    <source>
        <dbReference type="EMBL" id="SHH33512.1"/>
    </source>
</evidence>
<dbReference type="PANTHER" id="PTHR37822">
    <property type="entry name" value="SPORE PHOTOPRODUCT LYASE-RELATED"/>
    <property type="match status" value="1"/>
</dbReference>
<dbReference type="STRING" id="1070870.SAMN05444351_4569"/>
<proteinExistence type="predicted"/>
<evidence type="ECO:0000313" key="2">
    <source>
        <dbReference type="Proteomes" id="UP000184471"/>
    </source>
</evidence>
<dbReference type="GO" id="GO:0003913">
    <property type="term" value="F:DNA photolyase activity"/>
    <property type="evidence" value="ECO:0007669"/>
    <property type="project" value="TreeGrafter"/>
</dbReference>
<dbReference type="Proteomes" id="UP000184471">
    <property type="component" value="Unassembled WGS sequence"/>
</dbReference>
<dbReference type="SUPFAM" id="SSF102114">
    <property type="entry name" value="Radical SAM enzymes"/>
    <property type="match status" value="1"/>
</dbReference>
<dbReference type="GO" id="GO:0042601">
    <property type="term" value="C:endospore-forming forespore"/>
    <property type="evidence" value="ECO:0007669"/>
    <property type="project" value="TreeGrafter"/>
</dbReference>
<reference evidence="1 2" key="1">
    <citation type="submission" date="2016-11" db="EMBL/GenBank/DDBJ databases">
        <authorList>
            <person name="Jaros S."/>
            <person name="Januszkiewicz K."/>
            <person name="Wedrychowicz H."/>
        </authorList>
    </citation>
    <scope>NUCLEOTIDE SEQUENCE [LARGE SCALE GENOMIC DNA]</scope>
    <source>
        <strain evidence="1 2">DSM 45408</strain>
    </source>
</reference>